<name>A0A6I9VF40_BACDO</name>
<keyword evidence="2" id="KW-1185">Reference proteome</keyword>
<proteinExistence type="predicted"/>
<evidence type="ECO:0000313" key="3">
    <source>
        <dbReference type="RefSeq" id="XP_011208438.1"/>
    </source>
</evidence>
<dbReference type="RefSeq" id="XP_011208438.1">
    <property type="nucleotide sequence ID" value="XM_011210136.4"/>
</dbReference>
<feature type="transmembrane region" description="Helical" evidence="1">
    <location>
        <begin position="176"/>
        <end position="196"/>
    </location>
</feature>
<feature type="transmembrane region" description="Helical" evidence="1">
    <location>
        <begin position="151"/>
        <end position="170"/>
    </location>
</feature>
<organism evidence="2 3">
    <name type="scientific">Bactrocera dorsalis</name>
    <name type="common">Oriental fruit fly</name>
    <name type="synonym">Dacus dorsalis</name>
    <dbReference type="NCBI Taxonomy" id="27457"/>
    <lineage>
        <taxon>Eukaryota</taxon>
        <taxon>Metazoa</taxon>
        <taxon>Ecdysozoa</taxon>
        <taxon>Arthropoda</taxon>
        <taxon>Hexapoda</taxon>
        <taxon>Insecta</taxon>
        <taxon>Pterygota</taxon>
        <taxon>Neoptera</taxon>
        <taxon>Endopterygota</taxon>
        <taxon>Diptera</taxon>
        <taxon>Brachycera</taxon>
        <taxon>Muscomorpha</taxon>
        <taxon>Tephritoidea</taxon>
        <taxon>Tephritidae</taxon>
        <taxon>Bactrocera</taxon>
        <taxon>Bactrocera</taxon>
    </lineage>
</organism>
<evidence type="ECO:0000256" key="1">
    <source>
        <dbReference type="SAM" id="Phobius"/>
    </source>
</evidence>
<keyword evidence="1" id="KW-0812">Transmembrane</keyword>
<protein>
    <submittedName>
        <fullName evidence="3">Uncharacterized protein LOC105229706</fullName>
    </submittedName>
</protein>
<keyword evidence="1" id="KW-1133">Transmembrane helix</keyword>
<dbReference type="AlphaFoldDB" id="A0A6I9VF40"/>
<dbReference type="KEGG" id="bdr:105229706"/>
<dbReference type="OrthoDB" id="7948488at2759"/>
<keyword evidence="1" id="KW-0472">Membrane</keyword>
<sequence length="306" mass="34684">MPLVKVVGAQPTIATAAAVAIEAAAFNRQQPDDIPAEAPRKYKLPVVKVEEEEEFQYFGKVPLWQDDTPEAILAVRKIHTDFIVEVHLHALGYLVVSISQWILIYKIAAITNYVKAHYCLSLLPFVLSFTMLITLVFFYDDITKGRHMAVFYCYTVIMLELSSVPVAMPLSSYTLTQLMCSGFISTVVIVAGILIAHAKKDYYVYKPAFIFAWTCRCFLVASMGIIVGISLQSPYFDVVMTLTMTFFMSLYILMCAKAISSAEFIWMDTYGPHMYGTLFYINYMTLFSMSVLLFEELDAAMKRQHQ</sequence>
<feature type="transmembrane region" description="Helical" evidence="1">
    <location>
        <begin position="120"/>
        <end position="139"/>
    </location>
</feature>
<feature type="transmembrane region" description="Helical" evidence="1">
    <location>
        <begin position="275"/>
        <end position="294"/>
    </location>
</feature>
<dbReference type="GeneID" id="105229706"/>
<reference evidence="3" key="1">
    <citation type="submission" date="2025-08" db="UniProtKB">
        <authorList>
            <consortium name="RefSeq"/>
        </authorList>
    </citation>
    <scope>IDENTIFICATION</scope>
    <source>
        <tissue evidence="3">Adult</tissue>
    </source>
</reference>
<dbReference type="Proteomes" id="UP001652620">
    <property type="component" value="Chromosome 3"/>
</dbReference>
<feature type="transmembrane region" description="Helical" evidence="1">
    <location>
        <begin position="235"/>
        <end position="254"/>
    </location>
</feature>
<gene>
    <name evidence="3" type="primary">LOC105229706</name>
</gene>
<feature type="transmembrane region" description="Helical" evidence="1">
    <location>
        <begin position="86"/>
        <end position="108"/>
    </location>
</feature>
<feature type="transmembrane region" description="Helical" evidence="1">
    <location>
        <begin position="208"/>
        <end position="229"/>
    </location>
</feature>
<evidence type="ECO:0000313" key="2">
    <source>
        <dbReference type="Proteomes" id="UP001652620"/>
    </source>
</evidence>
<dbReference type="InParanoid" id="A0A6I9VF40"/>
<accession>A0A6I9VF40</accession>